<evidence type="ECO:0000313" key="2">
    <source>
        <dbReference type="Proteomes" id="UP000001194"/>
    </source>
</evidence>
<dbReference type="KEGG" id="lbc:LACBIDRAFT_335002"/>
<keyword evidence="2" id="KW-1185">Reference proteome</keyword>
<dbReference type="Proteomes" id="UP000001194">
    <property type="component" value="Unassembled WGS sequence"/>
</dbReference>
<dbReference type="EMBL" id="DS547164">
    <property type="protein sequence ID" value="EDQ99432.1"/>
    <property type="molecule type" value="Genomic_DNA"/>
</dbReference>
<dbReference type="HOGENOM" id="CLU_1686928_0_0_1"/>
<protein>
    <submittedName>
        <fullName evidence="1">Predicted protein</fullName>
    </submittedName>
</protein>
<dbReference type="GeneID" id="6085568"/>
<reference evidence="1 2" key="1">
    <citation type="journal article" date="2008" name="Nature">
        <title>The genome of Laccaria bicolor provides insights into mycorrhizal symbiosis.</title>
        <authorList>
            <person name="Martin F."/>
            <person name="Aerts A."/>
            <person name="Ahren D."/>
            <person name="Brun A."/>
            <person name="Danchin E.G.J."/>
            <person name="Duchaussoy F."/>
            <person name="Gibon J."/>
            <person name="Kohler A."/>
            <person name="Lindquist E."/>
            <person name="Pereda V."/>
            <person name="Salamov A."/>
            <person name="Shapiro H.J."/>
            <person name="Wuyts J."/>
            <person name="Blaudez D."/>
            <person name="Buee M."/>
            <person name="Brokstein P."/>
            <person name="Canbaeck B."/>
            <person name="Cohen D."/>
            <person name="Courty P.E."/>
            <person name="Coutinho P.M."/>
            <person name="Delaruelle C."/>
            <person name="Detter J.C."/>
            <person name="Deveau A."/>
            <person name="DiFazio S."/>
            <person name="Duplessis S."/>
            <person name="Fraissinet-Tachet L."/>
            <person name="Lucic E."/>
            <person name="Frey-Klett P."/>
            <person name="Fourrey C."/>
            <person name="Feussner I."/>
            <person name="Gay G."/>
            <person name="Grimwood J."/>
            <person name="Hoegger P.J."/>
            <person name="Jain P."/>
            <person name="Kilaru S."/>
            <person name="Labbe J."/>
            <person name="Lin Y.C."/>
            <person name="Legue V."/>
            <person name="Le Tacon F."/>
            <person name="Marmeisse R."/>
            <person name="Melayah D."/>
            <person name="Montanini B."/>
            <person name="Muratet M."/>
            <person name="Nehls U."/>
            <person name="Niculita-Hirzel H."/>
            <person name="Oudot-Le Secq M.P."/>
            <person name="Peter M."/>
            <person name="Quesneville H."/>
            <person name="Rajashekar B."/>
            <person name="Reich M."/>
            <person name="Rouhier N."/>
            <person name="Schmutz J."/>
            <person name="Yin T."/>
            <person name="Chalot M."/>
            <person name="Henrissat B."/>
            <person name="Kuees U."/>
            <person name="Lucas S."/>
            <person name="Van de Peer Y."/>
            <person name="Podila G.K."/>
            <person name="Polle A."/>
            <person name="Pukkila P.J."/>
            <person name="Richardson P.M."/>
            <person name="Rouze P."/>
            <person name="Sanders I.R."/>
            <person name="Stajich J.E."/>
            <person name="Tunlid A."/>
            <person name="Tuskan G."/>
            <person name="Grigoriev I.V."/>
        </authorList>
    </citation>
    <scope>NUCLEOTIDE SEQUENCE [LARGE SCALE GENOMIC DNA]</scope>
    <source>
        <strain evidence="2">S238N-H82 / ATCC MYA-4686</strain>
    </source>
</reference>
<gene>
    <name evidence="1" type="ORF">LACBIDRAFT_335002</name>
</gene>
<accession>B0E119</accession>
<dbReference type="AlphaFoldDB" id="B0E119"/>
<sequence length="156" mass="17115">MSGVRGMFGGIGLTNYRREGKGGKAAQTNCEDLKNYTCPAKSTNPDEPLTIFRACLYLCRDHVSRLTTMHSYLSVPRSTLRLGPLNSVDDYLNQRPVTLFSSLLSLSLAPGIFLPLAATGPVERCDNLVIWLASHYSWSQKVTGHVLGHTHAPHST</sequence>
<proteinExistence type="predicted"/>
<dbReference type="RefSeq" id="XP_001889887.1">
    <property type="nucleotide sequence ID" value="XM_001889852.1"/>
</dbReference>
<organism evidence="2">
    <name type="scientific">Laccaria bicolor (strain S238N-H82 / ATCC MYA-4686)</name>
    <name type="common">Bicoloured deceiver</name>
    <name type="synonym">Laccaria laccata var. bicolor</name>
    <dbReference type="NCBI Taxonomy" id="486041"/>
    <lineage>
        <taxon>Eukaryota</taxon>
        <taxon>Fungi</taxon>
        <taxon>Dikarya</taxon>
        <taxon>Basidiomycota</taxon>
        <taxon>Agaricomycotina</taxon>
        <taxon>Agaricomycetes</taxon>
        <taxon>Agaricomycetidae</taxon>
        <taxon>Agaricales</taxon>
        <taxon>Agaricineae</taxon>
        <taxon>Hydnangiaceae</taxon>
        <taxon>Laccaria</taxon>
    </lineage>
</organism>
<dbReference type="InParanoid" id="B0E119"/>
<name>B0E119_LACBS</name>
<evidence type="ECO:0000313" key="1">
    <source>
        <dbReference type="EMBL" id="EDQ99432.1"/>
    </source>
</evidence>